<evidence type="ECO:0000259" key="4">
    <source>
        <dbReference type="Pfam" id="PF16901"/>
    </source>
</evidence>
<keyword evidence="2" id="KW-0274">FAD</keyword>
<protein>
    <recommendedName>
        <fullName evidence="4">Alpha-glycerophosphate oxidase C-terminal domain-containing protein</fullName>
    </recommendedName>
</protein>
<dbReference type="Gene3D" id="3.50.50.60">
    <property type="entry name" value="FAD/NAD(P)-binding domain"/>
    <property type="match status" value="1"/>
</dbReference>
<keyword evidence="1" id="KW-0285">Flavoprotein</keyword>
<dbReference type="Gene3D" id="1.10.8.870">
    <property type="entry name" value="Alpha-glycerophosphate oxidase, cap domain"/>
    <property type="match status" value="1"/>
</dbReference>
<reference evidence="5" key="1">
    <citation type="journal article" date="2014" name="Front. Microbiol.">
        <title>High frequency of phylogenetically diverse reductive dehalogenase-homologous genes in deep subseafloor sedimentary metagenomes.</title>
        <authorList>
            <person name="Kawai M."/>
            <person name="Futagami T."/>
            <person name="Toyoda A."/>
            <person name="Takaki Y."/>
            <person name="Nishi S."/>
            <person name="Hori S."/>
            <person name="Arai W."/>
            <person name="Tsubouchi T."/>
            <person name="Morono Y."/>
            <person name="Uchiyama I."/>
            <person name="Ito T."/>
            <person name="Fujiyama A."/>
            <person name="Inagaki F."/>
            <person name="Takami H."/>
        </authorList>
    </citation>
    <scope>NUCLEOTIDE SEQUENCE</scope>
    <source>
        <strain evidence="5">Expedition CK06-06</strain>
    </source>
</reference>
<accession>X0VWS4</accession>
<keyword evidence="3" id="KW-0560">Oxidoreductase</keyword>
<dbReference type="AlphaFoldDB" id="X0VWS4"/>
<dbReference type="PANTHER" id="PTHR11985">
    <property type="entry name" value="GLYCEROL-3-PHOSPHATE DEHYDROGENASE"/>
    <property type="match status" value="1"/>
</dbReference>
<evidence type="ECO:0000256" key="3">
    <source>
        <dbReference type="ARBA" id="ARBA00023002"/>
    </source>
</evidence>
<evidence type="ECO:0000256" key="1">
    <source>
        <dbReference type="ARBA" id="ARBA00022630"/>
    </source>
</evidence>
<evidence type="ECO:0000256" key="2">
    <source>
        <dbReference type="ARBA" id="ARBA00022827"/>
    </source>
</evidence>
<gene>
    <name evidence="5" type="ORF">S01H1_38419</name>
</gene>
<dbReference type="InterPro" id="IPR000447">
    <property type="entry name" value="G3P_DH_FAD-dep"/>
</dbReference>
<sequence length="186" mass="21614">VIFFSKDGLLTITGGKLTAFRNMAEDLLKEIAAKGVFPNIIRNKNFSKQPYKISLDKKDWIESLKNSKIQVDIDVSDHLYQQYGKGALNILEIIQEDKTLKEKIIEENNFIKAEIIYCLRNELTPHLIDIFCRRTEMSLWISHEKSLDAAEIIATIMASEYSWDTERKTDEINTYLKYIKKSVSFL</sequence>
<organism evidence="5">
    <name type="scientific">marine sediment metagenome</name>
    <dbReference type="NCBI Taxonomy" id="412755"/>
    <lineage>
        <taxon>unclassified sequences</taxon>
        <taxon>metagenomes</taxon>
        <taxon>ecological metagenomes</taxon>
    </lineage>
</organism>
<dbReference type="Pfam" id="PF16901">
    <property type="entry name" value="DAO_C"/>
    <property type="match status" value="1"/>
</dbReference>
<feature type="non-terminal residue" evidence="5">
    <location>
        <position position="1"/>
    </location>
</feature>
<evidence type="ECO:0000313" key="5">
    <source>
        <dbReference type="EMBL" id="GAG04946.1"/>
    </source>
</evidence>
<feature type="domain" description="Alpha-glycerophosphate oxidase C-terminal" evidence="4">
    <location>
        <begin position="67"/>
        <end position="168"/>
    </location>
</feature>
<dbReference type="PANTHER" id="PTHR11985:SF15">
    <property type="entry name" value="GLYCEROL-3-PHOSPHATE DEHYDROGENASE, MITOCHONDRIAL"/>
    <property type="match status" value="1"/>
</dbReference>
<dbReference type="GO" id="GO:0004368">
    <property type="term" value="F:glycerol-3-phosphate dehydrogenase (quinone) activity"/>
    <property type="evidence" value="ECO:0007669"/>
    <property type="project" value="InterPro"/>
</dbReference>
<comment type="caution">
    <text evidence="5">The sequence shown here is derived from an EMBL/GenBank/DDBJ whole genome shotgun (WGS) entry which is preliminary data.</text>
</comment>
<dbReference type="InterPro" id="IPR038299">
    <property type="entry name" value="DAO_C_sf"/>
</dbReference>
<dbReference type="EMBL" id="BARS01024187">
    <property type="protein sequence ID" value="GAG04946.1"/>
    <property type="molecule type" value="Genomic_DNA"/>
</dbReference>
<dbReference type="InterPro" id="IPR036188">
    <property type="entry name" value="FAD/NAD-bd_sf"/>
</dbReference>
<name>X0VWS4_9ZZZZ</name>
<dbReference type="InterPro" id="IPR031656">
    <property type="entry name" value="DAO_C"/>
</dbReference>
<dbReference type="GO" id="GO:0006072">
    <property type="term" value="P:glycerol-3-phosphate metabolic process"/>
    <property type="evidence" value="ECO:0007669"/>
    <property type="project" value="InterPro"/>
</dbReference>
<proteinExistence type="predicted"/>